<dbReference type="PANTHER" id="PTHR45726">
    <property type="entry name" value="LEUKOTRIENE A-4 HYDROLASE"/>
    <property type="match status" value="1"/>
</dbReference>
<protein>
    <submittedName>
        <fullName evidence="3">Peptidase M1</fullName>
    </submittedName>
</protein>
<feature type="signal peptide" evidence="1">
    <location>
        <begin position="1"/>
        <end position="21"/>
    </location>
</feature>
<evidence type="ECO:0000313" key="3">
    <source>
        <dbReference type="EMBL" id="GLB48191.1"/>
    </source>
</evidence>
<gene>
    <name evidence="3" type="ORF">Y10_05590</name>
</gene>
<dbReference type="PANTHER" id="PTHR45726:SF3">
    <property type="entry name" value="LEUKOTRIENE A-4 HYDROLASE"/>
    <property type="match status" value="1"/>
</dbReference>
<keyword evidence="4" id="KW-1185">Reference proteome</keyword>
<dbReference type="InterPro" id="IPR027268">
    <property type="entry name" value="Peptidase_M4/M1_CTD_sf"/>
</dbReference>
<dbReference type="Gene3D" id="1.10.390.10">
    <property type="entry name" value="Neutral Protease Domain 2"/>
    <property type="match status" value="1"/>
</dbReference>
<reference evidence="3" key="1">
    <citation type="submission" date="2022-07" db="EMBL/GenBank/DDBJ databases">
        <title>Taxonomy of Novel Oxalotrophic and Methylotrophic Bacteria.</title>
        <authorList>
            <person name="Sahin N."/>
            <person name="Tani A."/>
        </authorList>
    </citation>
    <scope>NUCLEOTIDE SEQUENCE</scope>
    <source>
        <strain evidence="3">Y10</strain>
    </source>
</reference>
<dbReference type="Pfam" id="PF01433">
    <property type="entry name" value="Peptidase_M1"/>
    <property type="match status" value="1"/>
</dbReference>
<dbReference type="RefSeq" id="WP_281763844.1">
    <property type="nucleotide sequence ID" value="NZ_BRVO01000001.1"/>
</dbReference>
<proteinExistence type="predicted"/>
<dbReference type="CDD" id="cd09604">
    <property type="entry name" value="M1_APN_like"/>
    <property type="match status" value="1"/>
</dbReference>
<keyword evidence="1" id="KW-0732">Signal</keyword>
<evidence type="ECO:0000259" key="2">
    <source>
        <dbReference type="Pfam" id="PF01433"/>
    </source>
</evidence>
<dbReference type="EMBL" id="BRVO01000001">
    <property type="protein sequence ID" value="GLB48191.1"/>
    <property type="molecule type" value="Genomic_DNA"/>
</dbReference>
<dbReference type="InterPro" id="IPR014782">
    <property type="entry name" value="Peptidase_M1_dom"/>
</dbReference>
<sequence length="625" mass="71482">MKKLSFGLSCLIGLITFGVFAQSSTYWQQHVDYSMDIKMDVENYQYEGTQTLKYTNNSPDVLNKVFYHLYFNAFQPGSEMDVRLQNIADPDSRMVNNLGTKENPVYESRIAKLTPEEIGYIKVNALKQDGKAVSYKVSGTILEVTLAKPLQPGATATFEMDFDGQVPVQIRRSGRNNKDGVALSMTQWYPKMAEYDFEGWHADPYIAREFHGVWGDFDVKITIDKDYILGGTGYLQNGDEIGYGYEKPGTKVKRRGKTNTWHFKAPNVHDFTWAADPEYIHNSLVTENGVTMHFLFKDDEKVKDAWTKVQPEAAKLMEYYSKHVGPYPWKQYSIIQGGDGGMEYAMCTLITGGENYDGLFGTTAHEMAHSWFQHILATNEAEHPWMDEGFTSFISALAENEVSGKNSKTPFKGSYRAYYYLVQSGKAQTAATHADRYEYNFAYSINAYVKGKIFLSQLEYVIGEDKLLETLKKYYEDFKFKHPTPNDFIRTAEKVSGAQLHWYLTDWIETNNTIDYGIKEVTATEDANSTVVTLERIGLMPMPIDLVVEYTDGTSEYFYIPLRMMRAGKTNPYDFKKTTLTDWPWAYPTYDVTLQKPKAQIKAIHIDPSELMADVNRENNDYSAE</sequence>
<feature type="domain" description="Peptidase M1 membrane alanine aminopeptidase" evidence="2">
    <location>
        <begin position="354"/>
        <end position="507"/>
    </location>
</feature>
<name>A0ABQ5MFV0_9FLAO</name>
<evidence type="ECO:0000313" key="4">
    <source>
        <dbReference type="Proteomes" id="UP001143543"/>
    </source>
</evidence>
<dbReference type="Proteomes" id="UP001143543">
    <property type="component" value="Unassembled WGS sequence"/>
</dbReference>
<evidence type="ECO:0000256" key="1">
    <source>
        <dbReference type="SAM" id="SignalP"/>
    </source>
</evidence>
<comment type="caution">
    <text evidence="3">The sequence shown here is derived from an EMBL/GenBank/DDBJ whole genome shotgun (WGS) entry which is preliminary data.</text>
</comment>
<dbReference type="SUPFAM" id="SSF55486">
    <property type="entry name" value="Metalloproteases ('zincins'), catalytic domain"/>
    <property type="match status" value="1"/>
</dbReference>
<dbReference type="InterPro" id="IPR034015">
    <property type="entry name" value="M1_LTA4H"/>
</dbReference>
<organism evidence="3 4">
    <name type="scientific">Neptunitalea lumnitzerae</name>
    <dbReference type="NCBI Taxonomy" id="2965509"/>
    <lineage>
        <taxon>Bacteria</taxon>
        <taxon>Pseudomonadati</taxon>
        <taxon>Bacteroidota</taxon>
        <taxon>Flavobacteriia</taxon>
        <taxon>Flavobacteriales</taxon>
        <taxon>Flavobacteriaceae</taxon>
        <taxon>Neptunitalea</taxon>
    </lineage>
</organism>
<feature type="chain" id="PRO_5046738620" evidence="1">
    <location>
        <begin position="22"/>
        <end position="625"/>
    </location>
</feature>
<accession>A0ABQ5MFV0</accession>